<dbReference type="InterPro" id="IPR035965">
    <property type="entry name" value="PAS-like_dom_sf"/>
</dbReference>
<dbReference type="InterPro" id="IPR052155">
    <property type="entry name" value="Biofilm_reg_signaling"/>
</dbReference>
<evidence type="ECO:0000313" key="4">
    <source>
        <dbReference type="Proteomes" id="UP000321599"/>
    </source>
</evidence>
<feature type="transmembrane region" description="Helical" evidence="1">
    <location>
        <begin position="21"/>
        <end position="48"/>
    </location>
</feature>
<keyword evidence="1" id="KW-0812">Transmembrane</keyword>
<dbReference type="SMART" id="SM00091">
    <property type="entry name" value="PAS"/>
    <property type="match status" value="2"/>
</dbReference>
<organism evidence="3 4">
    <name type="scientific">Campylobacter lanienae</name>
    <dbReference type="NCBI Taxonomy" id="75658"/>
    <lineage>
        <taxon>Bacteria</taxon>
        <taxon>Pseudomonadati</taxon>
        <taxon>Campylobacterota</taxon>
        <taxon>Epsilonproteobacteria</taxon>
        <taxon>Campylobacterales</taxon>
        <taxon>Campylobacteraceae</taxon>
        <taxon>Campylobacter</taxon>
    </lineage>
</organism>
<evidence type="ECO:0000313" key="3">
    <source>
        <dbReference type="EMBL" id="TWO29018.1"/>
    </source>
</evidence>
<dbReference type="Gene3D" id="3.30.450.20">
    <property type="entry name" value="PAS domain"/>
    <property type="match status" value="3"/>
</dbReference>
<dbReference type="SUPFAM" id="SSF55785">
    <property type="entry name" value="PYP-like sensor domain (PAS domain)"/>
    <property type="match status" value="3"/>
</dbReference>
<feature type="domain" description="PAS" evidence="2">
    <location>
        <begin position="497"/>
        <end position="542"/>
    </location>
</feature>
<dbReference type="EMBL" id="VOAV01000019">
    <property type="protein sequence ID" value="TWO29018.1"/>
    <property type="molecule type" value="Genomic_DNA"/>
</dbReference>
<keyword evidence="4" id="KW-1185">Reference proteome</keyword>
<evidence type="ECO:0000256" key="1">
    <source>
        <dbReference type="SAM" id="Phobius"/>
    </source>
</evidence>
<dbReference type="PROSITE" id="PS50112">
    <property type="entry name" value="PAS"/>
    <property type="match status" value="1"/>
</dbReference>
<gene>
    <name evidence="3" type="ORF">XK09_05020</name>
</gene>
<dbReference type="Pfam" id="PF13426">
    <property type="entry name" value="PAS_9"/>
    <property type="match status" value="2"/>
</dbReference>
<dbReference type="Proteomes" id="UP000321599">
    <property type="component" value="Unassembled WGS sequence"/>
</dbReference>
<dbReference type="PANTHER" id="PTHR44757">
    <property type="entry name" value="DIGUANYLATE CYCLASE DGCP"/>
    <property type="match status" value="1"/>
</dbReference>
<feature type="transmembrane region" description="Helical" evidence="1">
    <location>
        <begin position="60"/>
        <end position="81"/>
    </location>
</feature>
<keyword evidence="1" id="KW-1133">Transmembrane helix</keyword>
<keyword evidence="1" id="KW-0472">Membrane</keyword>
<dbReference type="CDD" id="cd00130">
    <property type="entry name" value="PAS"/>
    <property type="match status" value="1"/>
</dbReference>
<comment type="caution">
    <text evidence="3">The sequence shown here is derived from an EMBL/GenBank/DDBJ whole genome shotgun (WGS) entry which is preliminary data.</text>
</comment>
<dbReference type="Pfam" id="PF08447">
    <property type="entry name" value="PAS_3"/>
    <property type="match status" value="1"/>
</dbReference>
<sequence length="612" mass="70400">MSLYHINLLMPKVRCMRQGRVFLASGLLRRAIAILVIFIAMSIFSLYFIFSNDSVNSIMYLYFSTFIIVLLALFLDIFLYIKNNIILPIANTKIFIDKLAAKEIIAPVSNLDFYYINNSIYEFFTSWVCAENSLKYYIEYYSLLFDKSDIKILFIDAKDGSIMDASRYAVDFYGYSKGELLTMSIFDIQIDDKSSYKKHKLSNGDIKFVEVISTPVSLYFNDSYFMIILDATKAQEKIEGLNSEISMIENNPAIVLKFVYADEWIVTGLSSNINLLIQNNDKNLDLKSICHSDDIGPLSLEIERKIKLENSIYDTKKELDRSYRFKLVSGEYGWFRIFVSSSKNINGEIEVTMFLLDNTNQEILREILISKLKRHESRILSSNLLGFEYFASSGVLKFSVDFVEYLGYKNSIDMGVGSIEDIYKIVYRDDIDIFIDELDRYIDGSSRLVECNVRLLKKDGKQIYAKIKAKALDTLNDSDEIIGTAIDISDHQRYVVQNALTNAIMSSSINGILICDVNGDILDVNDSFTKITGYSKEDVIGKKPKVLRSDKHDNVFYAKMWSDIKHFGSWSGKIYNKNRAGEVYLEHLVITAIKDEHDIIQRYIASFYKIME</sequence>
<reference evidence="3 4" key="1">
    <citation type="submission" date="2019-07" db="EMBL/GenBank/DDBJ databases">
        <title>Rapid identification of Enteric Bacteria from Whole Genome Sequences (WGS) using Average Nucleotide Identity (ANI).</title>
        <authorList>
            <person name="Lane C."/>
        </authorList>
    </citation>
    <scope>NUCLEOTIDE SEQUENCE [LARGE SCALE GENOMIC DNA]</scope>
    <source>
        <strain evidence="3 4">2013D-9588</strain>
    </source>
</reference>
<dbReference type="PANTHER" id="PTHR44757:SF2">
    <property type="entry name" value="BIOFILM ARCHITECTURE MAINTENANCE PROTEIN MBAA"/>
    <property type="match status" value="1"/>
</dbReference>
<accession>A0ABY3G7X9</accession>
<dbReference type="NCBIfam" id="TIGR00229">
    <property type="entry name" value="sensory_box"/>
    <property type="match status" value="1"/>
</dbReference>
<name>A0ABY3G7X9_9BACT</name>
<protein>
    <submittedName>
        <fullName evidence="3">PAS domain S-box protein</fullName>
    </submittedName>
</protein>
<evidence type="ECO:0000259" key="2">
    <source>
        <dbReference type="PROSITE" id="PS50112"/>
    </source>
</evidence>
<dbReference type="InterPro" id="IPR000014">
    <property type="entry name" value="PAS"/>
</dbReference>
<proteinExistence type="predicted"/>
<dbReference type="InterPro" id="IPR013655">
    <property type="entry name" value="PAS_fold_3"/>
</dbReference>